<protein>
    <recommendedName>
        <fullName evidence="1">chorismate mutase</fullName>
        <ecNumber evidence="1">5.4.99.5</ecNumber>
    </recommendedName>
</protein>
<dbReference type="EC" id="5.4.99.5" evidence="1"/>
<evidence type="ECO:0000256" key="1">
    <source>
        <dbReference type="ARBA" id="ARBA00012404"/>
    </source>
</evidence>
<dbReference type="EMBL" id="VIWO01000004">
    <property type="protein sequence ID" value="TWF40429.1"/>
    <property type="molecule type" value="Genomic_DNA"/>
</dbReference>
<keyword evidence="5" id="KW-1185">Reference proteome</keyword>
<dbReference type="AlphaFoldDB" id="A0A561PQN3"/>
<gene>
    <name evidence="4" type="ORF">FHW36_104111</name>
</gene>
<dbReference type="PANTHER" id="PTHR38041">
    <property type="entry name" value="CHORISMATE MUTASE"/>
    <property type="match status" value="1"/>
</dbReference>
<sequence>MVEFQAMKNILIIFIIALAATAIVNRANGQSPSTNGIDTTLENKRKVIDSLDRQLFEVLGARERVVREIGVYKAAHHIAPLQAARFQKVLERGIEAGKKEGLSAEFITELLNAIHKESLRIEEASPDHKH</sequence>
<keyword evidence="2" id="KW-0413">Isomerase</keyword>
<dbReference type="InterPro" id="IPR051331">
    <property type="entry name" value="Chorismate_mutase-related"/>
</dbReference>
<dbReference type="InterPro" id="IPR002701">
    <property type="entry name" value="CM_II_prokaryot"/>
</dbReference>
<name>A0A561PQN3_9BACT</name>
<dbReference type="InterPro" id="IPR036979">
    <property type="entry name" value="CM_dom_sf"/>
</dbReference>
<dbReference type="InterPro" id="IPR036263">
    <property type="entry name" value="Chorismate_II_sf"/>
</dbReference>
<dbReference type="GO" id="GO:0009697">
    <property type="term" value="P:salicylic acid biosynthetic process"/>
    <property type="evidence" value="ECO:0007669"/>
    <property type="project" value="TreeGrafter"/>
</dbReference>
<feature type="domain" description="Chorismate mutase" evidence="3">
    <location>
        <begin position="35"/>
        <end position="126"/>
    </location>
</feature>
<evidence type="ECO:0000259" key="3">
    <source>
        <dbReference type="PROSITE" id="PS51168"/>
    </source>
</evidence>
<proteinExistence type="predicted"/>
<comment type="caution">
    <text evidence="4">The sequence shown here is derived from an EMBL/GenBank/DDBJ whole genome shotgun (WGS) entry which is preliminary data.</text>
</comment>
<dbReference type="SUPFAM" id="SSF48600">
    <property type="entry name" value="Chorismate mutase II"/>
    <property type="match status" value="1"/>
</dbReference>
<evidence type="ECO:0000313" key="4">
    <source>
        <dbReference type="EMBL" id="TWF40429.1"/>
    </source>
</evidence>
<accession>A0A561PQN3</accession>
<dbReference type="GO" id="GO:0004106">
    <property type="term" value="F:chorismate mutase activity"/>
    <property type="evidence" value="ECO:0007669"/>
    <property type="project" value="UniProtKB-EC"/>
</dbReference>
<evidence type="ECO:0000256" key="2">
    <source>
        <dbReference type="ARBA" id="ARBA00023235"/>
    </source>
</evidence>
<dbReference type="PROSITE" id="PS51168">
    <property type="entry name" value="CHORISMATE_MUT_2"/>
    <property type="match status" value="1"/>
</dbReference>
<dbReference type="Pfam" id="PF01817">
    <property type="entry name" value="CM_2"/>
    <property type="match status" value="1"/>
</dbReference>
<dbReference type="SMART" id="SM00830">
    <property type="entry name" value="CM_2"/>
    <property type="match status" value="1"/>
</dbReference>
<dbReference type="OrthoDB" id="669870at2"/>
<dbReference type="Gene3D" id="1.20.59.10">
    <property type="entry name" value="Chorismate mutase"/>
    <property type="match status" value="1"/>
</dbReference>
<dbReference type="PANTHER" id="PTHR38041:SF1">
    <property type="entry name" value="CHORISMATE MUTASE"/>
    <property type="match status" value="1"/>
</dbReference>
<reference evidence="4 5" key="1">
    <citation type="submission" date="2019-06" db="EMBL/GenBank/DDBJ databases">
        <title>Sorghum-associated microbial communities from plants grown in Nebraska, USA.</title>
        <authorList>
            <person name="Schachtman D."/>
        </authorList>
    </citation>
    <scope>NUCLEOTIDE SEQUENCE [LARGE SCALE GENOMIC DNA]</scope>
    <source>
        <strain evidence="4 5">1209</strain>
    </source>
</reference>
<evidence type="ECO:0000313" key="5">
    <source>
        <dbReference type="Proteomes" id="UP000320811"/>
    </source>
</evidence>
<organism evidence="4 5">
    <name type="scientific">Chitinophaga polysaccharea</name>
    <dbReference type="NCBI Taxonomy" id="1293035"/>
    <lineage>
        <taxon>Bacteria</taxon>
        <taxon>Pseudomonadati</taxon>
        <taxon>Bacteroidota</taxon>
        <taxon>Chitinophagia</taxon>
        <taxon>Chitinophagales</taxon>
        <taxon>Chitinophagaceae</taxon>
        <taxon>Chitinophaga</taxon>
    </lineage>
</organism>
<dbReference type="Proteomes" id="UP000320811">
    <property type="component" value="Unassembled WGS sequence"/>
</dbReference>
<dbReference type="GO" id="GO:0046417">
    <property type="term" value="P:chorismate metabolic process"/>
    <property type="evidence" value="ECO:0007669"/>
    <property type="project" value="InterPro"/>
</dbReference>